<dbReference type="Proteomes" id="UP000709295">
    <property type="component" value="Unassembled WGS sequence"/>
</dbReference>
<dbReference type="InterPro" id="IPR022601">
    <property type="entry name" value="DUF3160"/>
</dbReference>
<dbReference type="EMBL" id="JAENGY010000926">
    <property type="protein sequence ID" value="KAG6954707.1"/>
    <property type="molecule type" value="Genomic_DNA"/>
</dbReference>
<dbReference type="AlphaFoldDB" id="A0A8J5IB81"/>
<proteinExistence type="predicted"/>
<keyword evidence="2" id="KW-1185">Reference proteome</keyword>
<dbReference type="SMART" id="SM01325">
    <property type="entry name" value="DUF3160"/>
    <property type="match status" value="1"/>
</dbReference>
<accession>A0A8J5IB81</accession>
<dbReference type="Pfam" id="PF11369">
    <property type="entry name" value="DUF3160"/>
    <property type="match status" value="1"/>
</dbReference>
<sequence length="470" mass="52947">MSAAKAFVAALAQTGTSLTSKDLLEQYPSTTPSTNSVPLVLEKCKFFDTFDASPAEARASVKRKREKAEEQYGAEFVRQILSSNVHHPLKQKRSFDFRLEPEEKTKLAANGVVASHRFGFSSFGDIYYRLYSDDLLVFVTSDSILHAWHRSFDAFLVDIEENCLFPALRAILEDSLSECIAMAENVSEDHEKVIKAVKDVEIYLAIGLSLLRGKQLGGHEEMETLWSAILNERTDGIDLFSAERTVDFSQLKPRGHYTKSEPLKRYFRAMMWFGIVDLRNAGDVKQDDGLLQLLCSVILVNCLQESDRFDDVVHFDNMMSSLVAEGGHGSDSLSANEFVEFVPSTLMEKLIERGKTGIENGRSYCRISSVNLFKIPPAHSFLMISSPPPFRLGCLANVLFGARSFFFSLKMPKLNTTERCNRDGILVHWLLHVLCLGTMKQLKSLLLVWTCLGPTETIFPFRRNLWHCAG</sequence>
<evidence type="ECO:0000313" key="2">
    <source>
        <dbReference type="Proteomes" id="UP000709295"/>
    </source>
</evidence>
<protein>
    <submittedName>
        <fullName evidence="1">Uncharacterized protein</fullName>
    </submittedName>
</protein>
<organism evidence="1 2">
    <name type="scientific">Phytophthora aleatoria</name>
    <dbReference type="NCBI Taxonomy" id="2496075"/>
    <lineage>
        <taxon>Eukaryota</taxon>
        <taxon>Sar</taxon>
        <taxon>Stramenopiles</taxon>
        <taxon>Oomycota</taxon>
        <taxon>Peronosporomycetes</taxon>
        <taxon>Peronosporales</taxon>
        <taxon>Peronosporaceae</taxon>
        <taxon>Phytophthora</taxon>
    </lineage>
</organism>
<evidence type="ECO:0000313" key="1">
    <source>
        <dbReference type="EMBL" id="KAG6954707.1"/>
    </source>
</evidence>
<reference evidence="1" key="1">
    <citation type="submission" date="2021-01" db="EMBL/GenBank/DDBJ databases">
        <title>Phytophthora aleatoria, a newly-described species from Pinus radiata is distinct from Phytophthora cactorum isolates based on comparative genomics.</title>
        <authorList>
            <person name="Mcdougal R."/>
            <person name="Panda P."/>
            <person name="Williams N."/>
            <person name="Studholme D.J."/>
        </authorList>
    </citation>
    <scope>NUCLEOTIDE SEQUENCE</scope>
    <source>
        <strain evidence="1">NZFS 4037</strain>
    </source>
</reference>
<comment type="caution">
    <text evidence="1">The sequence shown here is derived from an EMBL/GenBank/DDBJ whole genome shotgun (WGS) entry which is preliminary data.</text>
</comment>
<gene>
    <name evidence="1" type="ORF">JG688_00012228</name>
</gene>
<name>A0A8J5IB81_9STRA</name>